<keyword evidence="3" id="KW-1185">Reference proteome</keyword>
<dbReference type="PANTHER" id="PTHR44013:SF1">
    <property type="entry name" value="ZINC-TYPE ALCOHOL DEHYDROGENASE-LIKE PROTEIN C16A3.02C"/>
    <property type="match status" value="1"/>
</dbReference>
<proteinExistence type="predicted"/>
<feature type="domain" description="Enoyl reductase (ER)" evidence="1">
    <location>
        <begin position="10"/>
        <end position="319"/>
    </location>
</feature>
<name>A0ABW7YLG9_9ACTN</name>
<dbReference type="SUPFAM" id="SSF51735">
    <property type="entry name" value="NAD(P)-binding Rossmann-fold domains"/>
    <property type="match status" value="1"/>
</dbReference>
<dbReference type="Pfam" id="PF08240">
    <property type="entry name" value="ADH_N"/>
    <property type="match status" value="1"/>
</dbReference>
<dbReference type="InterPro" id="IPR011032">
    <property type="entry name" value="GroES-like_sf"/>
</dbReference>
<protein>
    <submittedName>
        <fullName evidence="2">NAD(P)-dependent alcohol dehydrogenase</fullName>
    </submittedName>
</protein>
<dbReference type="CDD" id="cd08267">
    <property type="entry name" value="MDR1"/>
    <property type="match status" value="1"/>
</dbReference>
<dbReference type="RefSeq" id="WP_397078686.1">
    <property type="nucleotide sequence ID" value="NZ_JBITGY010000001.1"/>
</dbReference>
<evidence type="ECO:0000313" key="3">
    <source>
        <dbReference type="Proteomes" id="UP001612741"/>
    </source>
</evidence>
<dbReference type="EMBL" id="JBITGY010000001">
    <property type="protein sequence ID" value="MFI6496511.1"/>
    <property type="molecule type" value="Genomic_DNA"/>
</dbReference>
<dbReference type="Gene3D" id="3.90.180.10">
    <property type="entry name" value="Medium-chain alcohol dehydrogenases, catalytic domain"/>
    <property type="match status" value="1"/>
</dbReference>
<sequence length="321" mass="33625">MKAIVYKEYGPADVLRCADVPRPQPAAGEVLVRVRASSVNFGDWAAMRGSPALIRTAMGLRRPKAEILGRDVAGVVEAVGPGTSRLKPGDRVCGESSQRAYAEYVAMPEARLAVVPGGVTFEQAGALPLAGTTAIQALTMGGVGAGTKVLVNGASGGVGTFTVQLAKAFGAHVSAVCSTRNVELVRSLGADEVIDYTEQDFAATRERYDAVLDYAGSRPLKAMRRILTPKGVYVASTSAGGPILGPIPRLLATVLGNPFVSQRLRQLTARPNVADLEKLLALTADGSIAPVIERELPLSRAADALRAFETEHAQGKIVLKV</sequence>
<dbReference type="InterPro" id="IPR013154">
    <property type="entry name" value="ADH-like_N"/>
</dbReference>
<comment type="caution">
    <text evidence="2">The sequence shown here is derived from an EMBL/GenBank/DDBJ whole genome shotgun (WGS) entry which is preliminary data.</text>
</comment>
<dbReference type="InterPro" id="IPR052733">
    <property type="entry name" value="Chloroplast_QOR"/>
</dbReference>
<dbReference type="Proteomes" id="UP001612741">
    <property type="component" value="Unassembled WGS sequence"/>
</dbReference>
<reference evidence="2 3" key="1">
    <citation type="submission" date="2024-10" db="EMBL/GenBank/DDBJ databases">
        <title>The Natural Products Discovery Center: Release of the First 8490 Sequenced Strains for Exploring Actinobacteria Biosynthetic Diversity.</title>
        <authorList>
            <person name="Kalkreuter E."/>
            <person name="Kautsar S.A."/>
            <person name="Yang D."/>
            <person name="Bader C.D."/>
            <person name="Teijaro C.N."/>
            <person name="Fluegel L."/>
            <person name="Davis C.M."/>
            <person name="Simpson J.R."/>
            <person name="Lauterbach L."/>
            <person name="Steele A.D."/>
            <person name="Gui C."/>
            <person name="Meng S."/>
            <person name="Li G."/>
            <person name="Viehrig K."/>
            <person name="Ye F."/>
            <person name="Su P."/>
            <person name="Kiefer A.F."/>
            <person name="Nichols A."/>
            <person name="Cepeda A.J."/>
            <person name="Yan W."/>
            <person name="Fan B."/>
            <person name="Jiang Y."/>
            <person name="Adhikari A."/>
            <person name="Zheng C.-J."/>
            <person name="Schuster L."/>
            <person name="Cowan T.M."/>
            <person name="Smanski M.J."/>
            <person name="Chevrette M.G."/>
            <person name="De Carvalho L.P.S."/>
            <person name="Shen B."/>
        </authorList>
    </citation>
    <scope>NUCLEOTIDE SEQUENCE [LARGE SCALE GENOMIC DNA]</scope>
    <source>
        <strain evidence="2 3">NPDC050545</strain>
    </source>
</reference>
<dbReference type="SMART" id="SM00829">
    <property type="entry name" value="PKS_ER"/>
    <property type="match status" value="1"/>
</dbReference>
<accession>A0ABW7YLG9</accession>
<dbReference type="SUPFAM" id="SSF50129">
    <property type="entry name" value="GroES-like"/>
    <property type="match status" value="1"/>
</dbReference>
<evidence type="ECO:0000259" key="1">
    <source>
        <dbReference type="SMART" id="SM00829"/>
    </source>
</evidence>
<organism evidence="2 3">
    <name type="scientific">Nonomuraea typhae</name>
    <dbReference type="NCBI Taxonomy" id="2603600"/>
    <lineage>
        <taxon>Bacteria</taxon>
        <taxon>Bacillati</taxon>
        <taxon>Actinomycetota</taxon>
        <taxon>Actinomycetes</taxon>
        <taxon>Streptosporangiales</taxon>
        <taxon>Streptosporangiaceae</taxon>
        <taxon>Nonomuraea</taxon>
    </lineage>
</organism>
<gene>
    <name evidence="2" type="ORF">ACIBG2_03950</name>
</gene>
<dbReference type="PANTHER" id="PTHR44013">
    <property type="entry name" value="ZINC-TYPE ALCOHOL DEHYDROGENASE-LIKE PROTEIN C16A3.02C"/>
    <property type="match status" value="1"/>
</dbReference>
<dbReference type="Gene3D" id="3.40.50.720">
    <property type="entry name" value="NAD(P)-binding Rossmann-like Domain"/>
    <property type="match status" value="1"/>
</dbReference>
<dbReference type="Pfam" id="PF13602">
    <property type="entry name" value="ADH_zinc_N_2"/>
    <property type="match status" value="1"/>
</dbReference>
<dbReference type="InterPro" id="IPR036291">
    <property type="entry name" value="NAD(P)-bd_dom_sf"/>
</dbReference>
<evidence type="ECO:0000313" key="2">
    <source>
        <dbReference type="EMBL" id="MFI6496511.1"/>
    </source>
</evidence>
<dbReference type="InterPro" id="IPR020843">
    <property type="entry name" value="ER"/>
</dbReference>